<accession>A0A7W4FD94</accession>
<feature type="compositionally biased region" description="Pro residues" evidence="1">
    <location>
        <begin position="41"/>
        <end position="55"/>
    </location>
</feature>
<feature type="domain" description="DUF3597" evidence="2">
    <location>
        <begin position="3"/>
        <end position="144"/>
    </location>
</feature>
<feature type="region of interest" description="Disordered" evidence="1">
    <location>
        <begin position="24"/>
        <end position="60"/>
    </location>
</feature>
<evidence type="ECO:0000259" key="2">
    <source>
        <dbReference type="Pfam" id="PF12200"/>
    </source>
</evidence>
<dbReference type="Pfam" id="PF12200">
    <property type="entry name" value="DUF3597"/>
    <property type="match status" value="1"/>
</dbReference>
<dbReference type="EMBL" id="JABEQG010000005">
    <property type="protein sequence ID" value="MBB2155559.1"/>
    <property type="molecule type" value="Genomic_DNA"/>
</dbReference>
<reference evidence="3 4" key="1">
    <citation type="submission" date="2020-04" db="EMBL/GenBank/DDBJ databases">
        <title>Description of novel Gluconacetobacter.</title>
        <authorList>
            <person name="Sombolestani A."/>
        </authorList>
    </citation>
    <scope>NUCLEOTIDE SEQUENCE [LARGE SCALE GENOMIC DNA]</scope>
    <source>
        <strain evidence="3 4">LMG 7603</strain>
    </source>
</reference>
<dbReference type="Proteomes" id="UP000550787">
    <property type="component" value="Unassembled WGS sequence"/>
</dbReference>
<dbReference type="InterPro" id="IPR022016">
    <property type="entry name" value="DUF3597"/>
</dbReference>
<proteinExistence type="predicted"/>
<dbReference type="OMA" id="DSAKMNM"/>
<evidence type="ECO:0000256" key="1">
    <source>
        <dbReference type="SAM" id="MobiDB-lite"/>
    </source>
</evidence>
<protein>
    <submittedName>
        <fullName evidence="3">DUF3597 domain-containing protein</fullName>
    </submittedName>
</protein>
<dbReference type="SUPFAM" id="SSF158634">
    <property type="entry name" value="RPA2825-like"/>
    <property type="match status" value="1"/>
</dbReference>
<evidence type="ECO:0000313" key="4">
    <source>
        <dbReference type="Proteomes" id="UP000550787"/>
    </source>
</evidence>
<dbReference type="AlphaFoldDB" id="A0A7W4FD94"/>
<sequence>MSIFGTILSTIFGHAGVTPAGASTANPQVTLTPSGTAAPQATPPGASPTTAPAPAPAAATAPAQPVDVAAILSALAAKAPQPLNWRQSIVDLMKLLGLDSSLAARKQLAEELHYTGDMNDSAGMNTWLHRQVMQKLADNGGKVPDDLK</sequence>
<organism evidence="3 4">
    <name type="scientific">Gluconacetobacter diazotrophicus</name>
    <name type="common">Acetobacter diazotrophicus</name>
    <dbReference type="NCBI Taxonomy" id="33996"/>
    <lineage>
        <taxon>Bacteria</taxon>
        <taxon>Pseudomonadati</taxon>
        <taxon>Pseudomonadota</taxon>
        <taxon>Alphaproteobacteria</taxon>
        <taxon>Acetobacterales</taxon>
        <taxon>Acetobacteraceae</taxon>
        <taxon>Gluconacetobacter</taxon>
    </lineage>
</organism>
<evidence type="ECO:0000313" key="3">
    <source>
        <dbReference type="EMBL" id="MBB2155559.1"/>
    </source>
</evidence>
<name>A0A7W4FD94_GLUDI</name>
<comment type="caution">
    <text evidence="3">The sequence shown here is derived from an EMBL/GenBank/DDBJ whole genome shotgun (WGS) entry which is preliminary data.</text>
</comment>
<gene>
    <name evidence="3" type="ORF">HLH33_04425</name>
</gene>
<dbReference type="RefSeq" id="WP_012224712.1">
    <property type="nucleotide sequence ID" value="NZ_JABEQG010000005.1"/>
</dbReference>